<evidence type="ECO:0000256" key="6">
    <source>
        <dbReference type="ARBA" id="ARBA00022777"/>
    </source>
</evidence>
<dbReference type="GO" id="GO:0005524">
    <property type="term" value="F:ATP binding"/>
    <property type="evidence" value="ECO:0007669"/>
    <property type="project" value="InterPro"/>
</dbReference>
<dbReference type="Pfam" id="PF07714">
    <property type="entry name" value="PK_Tyr_Ser-Thr"/>
    <property type="match status" value="2"/>
</dbReference>
<dbReference type="CDD" id="cd00028">
    <property type="entry name" value="B_lectin"/>
    <property type="match status" value="1"/>
</dbReference>
<evidence type="ECO:0000256" key="8">
    <source>
        <dbReference type="ARBA" id="ARBA00023170"/>
    </source>
</evidence>
<evidence type="ECO:0000256" key="1">
    <source>
        <dbReference type="ARBA" id="ARBA00012513"/>
    </source>
</evidence>
<dbReference type="InterPro" id="IPR000742">
    <property type="entry name" value="EGF"/>
</dbReference>
<dbReference type="InterPro" id="IPR001480">
    <property type="entry name" value="Bulb-type_lectin_dom"/>
</dbReference>
<proteinExistence type="predicted"/>
<evidence type="ECO:0000256" key="11">
    <source>
        <dbReference type="ARBA" id="ARBA00048679"/>
    </source>
</evidence>
<sequence length="1216" mass="137869">MDIFTFLFMSSCCLVFLSGFSDAADSITQSQSLSENTTLVSKDGNFVLGFFTPGKSTNRYLGIWYNNVNNPARTIVWVANRNNPIKDLSGVLMVKSTGMKMGWDLRTGLEWRLYAWKSPDDPSPGELSYGIEHNNYPEVAMKKGSVKYFRTGPWNGHGHSGVPELKPNQVFKYNFVSNKDEVYYIFHMINKSVISILVLNQTKYVLERWVEADNKFSVYSSYPKDKCDTYNLCGVYGNCMIGESPICQCLEGFKPKSEETWNPNEWSMGCVRTTQLSYQDKDKIGFEKFVGLKLPDTTHSWVNESMNLEECRVKCLNNCSCMAYSNSNISEGGSGCAIWYGDLIDIRQILANGHDANGQDVYIRMPASNQEKMENNVMMESNVMIDQNIEGKREDLQELPFFNLATIATATNNFSSNNKLSIICGIARGLLYLHEDSRLRIIHRDLKASNVLLDSKMSPKISNFGMARIFGGDQTEGNTNRVVGTYGYMAPEYAIDGQFSVKSDVFSFGILLLEILSGKKNRASFHLDHNLNLVGHAWKLWKEGKHLELIDTCLEDTCILSEIVRCLHISFLCLQQQPEDRPNMSYVVMMLRNGSFELGFFSPGSSTNRYLGIWYKNIPVITVIWVANRNNPIKDLSGVLKINTTGNLVLLSQNRMKLGWDLKTGLDRRLSAWKNWDDPSPGDFTWGIELHDNPEIVMWKGSKMYYRSGPWNGLGVSGAPELKPNPVFRFNFVSNENEVYYEYYLKDKSIISRMVMNQTNYHRQRYIWIEASSTWSLYASVPRDNCDTYNLCGAYGNCIISESPVCQCLKGFQPKSQQTWNPTDWSQGCERRTQLSCQDKEKDGFFKFVGLKLPDTTNSWVNKNMSLKECRTECLNNCSCMAYSNSDIREGGSGCAIWYGDLIDIRQFSAAGQDLYVRMPASEIGLNWGNLSIQARLWFWPDYYVFSPNMSCSYPAVISYVVKPILLLSENMENNVIIDQSIGGHKEDMELPIFDLATIAKATNNFSSNNKLGEGGFGPVYKGTLIDGQEIAVKRLSQSSGQGLNEFINEVLLIAKLQHRNLVKLLDFGLARTFERNQIEGNTNRVVGTYGYMAPEYAIDGLFSVKSDVFSFGILLLEIVSGKKNRGFYHLNQSLNLIGQAWKLSKEGRPLELIDTCLEESCTLPEIFRCIHVSLLCVQQHPEDRPNMSSVVMMLGSEGLLPEPKEPRLPYRKRFT</sequence>
<feature type="domain" description="EGF-like" evidence="15">
    <location>
        <begin position="782"/>
        <end position="818"/>
    </location>
</feature>
<dbReference type="PROSITE" id="PS50927">
    <property type="entry name" value="BULB_LECTIN"/>
    <property type="match status" value="2"/>
</dbReference>
<evidence type="ECO:0000256" key="9">
    <source>
        <dbReference type="ARBA" id="ARBA00023180"/>
    </source>
</evidence>
<dbReference type="CDD" id="cd01098">
    <property type="entry name" value="PAN_AP_plant"/>
    <property type="match status" value="2"/>
</dbReference>
<dbReference type="Pfam" id="PF01453">
    <property type="entry name" value="B_lectin"/>
    <property type="match status" value="1"/>
</dbReference>
<dbReference type="InterPro" id="IPR036426">
    <property type="entry name" value="Bulb-type_lectin_dom_sf"/>
</dbReference>
<accession>A0A2N9HDT5</accession>
<dbReference type="PROSITE" id="PS50011">
    <property type="entry name" value="PROTEIN_KINASE_DOM"/>
    <property type="match status" value="2"/>
</dbReference>
<evidence type="ECO:0000256" key="3">
    <source>
        <dbReference type="ARBA" id="ARBA00022553"/>
    </source>
</evidence>
<dbReference type="InterPro" id="IPR001245">
    <property type="entry name" value="Ser-Thr/Tyr_kinase_cat_dom"/>
</dbReference>
<dbReference type="SUPFAM" id="SSF51110">
    <property type="entry name" value="alpha-D-mannose-specific plant lectins"/>
    <property type="match status" value="2"/>
</dbReference>
<feature type="domain" description="Bulb-type lectin" evidence="16">
    <location>
        <begin position="24"/>
        <end position="161"/>
    </location>
</feature>
<evidence type="ECO:0000259" key="14">
    <source>
        <dbReference type="PROSITE" id="PS50011"/>
    </source>
</evidence>
<evidence type="ECO:0000313" key="18">
    <source>
        <dbReference type="EMBL" id="SPD12497.1"/>
    </source>
</evidence>
<comment type="catalytic activity">
    <reaction evidence="10">
        <text>L-threonyl-[protein] + ATP = O-phospho-L-threonyl-[protein] + ADP + H(+)</text>
        <dbReference type="Rhea" id="RHEA:46608"/>
        <dbReference type="Rhea" id="RHEA-COMP:11060"/>
        <dbReference type="Rhea" id="RHEA-COMP:11605"/>
        <dbReference type="ChEBI" id="CHEBI:15378"/>
        <dbReference type="ChEBI" id="CHEBI:30013"/>
        <dbReference type="ChEBI" id="CHEBI:30616"/>
        <dbReference type="ChEBI" id="CHEBI:61977"/>
        <dbReference type="ChEBI" id="CHEBI:456216"/>
        <dbReference type="EC" id="2.7.11.1"/>
    </reaction>
</comment>
<dbReference type="InterPro" id="IPR011009">
    <property type="entry name" value="Kinase-like_dom_sf"/>
</dbReference>
<dbReference type="AlphaFoldDB" id="A0A2N9HDT5"/>
<dbReference type="InterPro" id="IPR003609">
    <property type="entry name" value="Pan_app"/>
</dbReference>
<keyword evidence="12" id="KW-0245">EGF-like domain</keyword>
<dbReference type="PROSITE" id="PS00108">
    <property type="entry name" value="PROTEIN_KINASE_ST"/>
    <property type="match status" value="1"/>
</dbReference>
<dbReference type="PANTHER" id="PTHR32444">
    <property type="entry name" value="BULB-TYPE LECTIN DOMAIN-CONTAINING PROTEIN"/>
    <property type="match status" value="1"/>
</dbReference>
<dbReference type="GO" id="GO:0048544">
    <property type="term" value="P:recognition of pollen"/>
    <property type="evidence" value="ECO:0007669"/>
    <property type="project" value="InterPro"/>
</dbReference>
<feature type="domain" description="Bulb-type lectin" evidence="16">
    <location>
        <begin position="574"/>
        <end position="711"/>
    </location>
</feature>
<name>A0A2N9HDT5_FAGSY</name>
<keyword evidence="6" id="KW-0418">Kinase</keyword>
<dbReference type="SMART" id="SM00473">
    <property type="entry name" value="PAN_AP"/>
    <property type="match status" value="2"/>
</dbReference>
<protein>
    <recommendedName>
        <fullName evidence="1">non-specific serine/threonine protein kinase</fullName>
        <ecNumber evidence="1">2.7.11.1</ecNumber>
    </recommendedName>
</protein>
<dbReference type="GO" id="GO:0004674">
    <property type="term" value="F:protein serine/threonine kinase activity"/>
    <property type="evidence" value="ECO:0007669"/>
    <property type="project" value="UniProtKB-KW"/>
</dbReference>
<evidence type="ECO:0000256" key="13">
    <source>
        <dbReference type="SAM" id="SignalP"/>
    </source>
</evidence>
<feature type="chain" id="PRO_5014724983" description="non-specific serine/threonine protein kinase" evidence="13">
    <location>
        <begin position="24"/>
        <end position="1216"/>
    </location>
</feature>
<dbReference type="PROSITE" id="PS50026">
    <property type="entry name" value="EGF_3"/>
    <property type="match status" value="1"/>
</dbReference>
<evidence type="ECO:0000259" key="16">
    <source>
        <dbReference type="PROSITE" id="PS50927"/>
    </source>
</evidence>
<dbReference type="Gene3D" id="2.90.10.10">
    <property type="entry name" value="Bulb-type lectin domain"/>
    <property type="match status" value="2"/>
</dbReference>
<dbReference type="SMART" id="SM00181">
    <property type="entry name" value="EGF"/>
    <property type="match status" value="2"/>
</dbReference>
<dbReference type="FunFam" id="1.10.510.10:FF:000060">
    <property type="entry name" value="G-type lectin S-receptor-like serine/threonine-protein kinase"/>
    <property type="match status" value="2"/>
</dbReference>
<dbReference type="InterPro" id="IPR000858">
    <property type="entry name" value="S_locus_glycoprot_dom"/>
</dbReference>
<keyword evidence="3" id="KW-0597">Phosphoprotein</keyword>
<evidence type="ECO:0000256" key="7">
    <source>
        <dbReference type="ARBA" id="ARBA00023157"/>
    </source>
</evidence>
<feature type="domain" description="Protein kinase" evidence="14">
    <location>
        <begin position="278"/>
        <end position="601"/>
    </location>
</feature>
<dbReference type="SMART" id="SM00220">
    <property type="entry name" value="S_TKc"/>
    <property type="match status" value="1"/>
</dbReference>
<dbReference type="SUPFAM" id="SSF56112">
    <property type="entry name" value="Protein kinase-like (PK-like)"/>
    <property type="match status" value="2"/>
</dbReference>
<evidence type="ECO:0000256" key="4">
    <source>
        <dbReference type="ARBA" id="ARBA00022729"/>
    </source>
</evidence>
<keyword evidence="5" id="KW-0547">Nucleotide-binding</keyword>
<dbReference type="SMART" id="SM00108">
    <property type="entry name" value="B_lectin"/>
    <property type="match status" value="2"/>
</dbReference>
<evidence type="ECO:0000259" key="17">
    <source>
        <dbReference type="PROSITE" id="PS50948"/>
    </source>
</evidence>
<dbReference type="PANTHER" id="PTHR32444:SF234">
    <property type="entry name" value="RECEPTOR-LIKE SERINE_THREONINE-PROTEIN KINASE"/>
    <property type="match status" value="1"/>
</dbReference>
<dbReference type="InterPro" id="IPR000719">
    <property type="entry name" value="Prot_kinase_dom"/>
</dbReference>
<keyword evidence="2" id="KW-0723">Serine/threonine-protein kinase</keyword>
<reference evidence="18" key="1">
    <citation type="submission" date="2018-02" db="EMBL/GenBank/DDBJ databases">
        <authorList>
            <person name="Cohen D.B."/>
            <person name="Kent A.D."/>
        </authorList>
    </citation>
    <scope>NUCLEOTIDE SEQUENCE</scope>
</reference>
<dbReference type="Pfam" id="PF08276">
    <property type="entry name" value="PAN_2"/>
    <property type="match status" value="2"/>
</dbReference>
<dbReference type="Gene3D" id="1.10.510.10">
    <property type="entry name" value="Transferase(Phosphotransferase) domain 1"/>
    <property type="match status" value="3"/>
</dbReference>
<keyword evidence="9" id="KW-0325">Glycoprotein</keyword>
<comment type="catalytic activity">
    <reaction evidence="11">
        <text>L-seryl-[protein] + ATP = O-phospho-L-seryl-[protein] + ADP + H(+)</text>
        <dbReference type="Rhea" id="RHEA:17989"/>
        <dbReference type="Rhea" id="RHEA-COMP:9863"/>
        <dbReference type="Rhea" id="RHEA-COMP:11604"/>
        <dbReference type="ChEBI" id="CHEBI:15378"/>
        <dbReference type="ChEBI" id="CHEBI:29999"/>
        <dbReference type="ChEBI" id="CHEBI:30616"/>
        <dbReference type="ChEBI" id="CHEBI:83421"/>
        <dbReference type="ChEBI" id="CHEBI:456216"/>
        <dbReference type="EC" id="2.7.11.1"/>
    </reaction>
</comment>
<keyword evidence="6" id="KW-0808">Transferase</keyword>
<evidence type="ECO:0000256" key="12">
    <source>
        <dbReference type="PROSITE-ProRule" id="PRU00076"/>
    </source>
</evidence>
<feature type="domain" description="Apple" evidence="17">
    <location>
        <begin position="837"/>
        <end position="920"/>
    </location>
</feature>
<keyword evidence="4 13" id="KW-0732">Signal</keyword>
<keyword evidence="8" id="KW-0675">Receptor</keyword>
<dbReference type="FunFam" id="3.50.4.10:FF:000002">
    <property type="entry name" value="G-type lectin S-receptor-like serine/threonine-protein kinase"/>
    <property type="match status" value="1"/>
</dbReference>
<evidence type="ECO:0000256" key="10">
    <source>
        <dbReference type="ARBA" id="ARBA00047899"/>
    </source>
</evidence>
<feature type="domain" description="Protein kinase" evidence="14">
    <location>
        <begin position="883"/>
        <end position="1201"/>
    </location>
</feature>
<dbReference type="Pfam" id="PF00954">
    <property type="entry name" value="S_locus_glycop"/>
    <property type="match status" value="2"/>
</dbReference>
<evidence type="ECO:0000256" key="5">
    <source>
        <dbReference type="ARBA" id="ARBA00022741"/>
    </source>
</evidence>
<feature type="signal peptide" evidence="13">
    <location>
        <begin position="1"/>
        <end position="23"/>
    </location>
</feature>
<keyword evidence="7" id="KW-1015">Disulfide bond</keyword>
<dbReference type="InterPro" id="IPR008271">
    <property type="entry name" value="Ser/Thr_kinase_AS"/>
</dbReference>
<dbReference type="EC" id="2.7.11.1" evidence="1"/>
<dbReference type="EMBL" id="OIVN01003624">
    <property type="protein sequence ID" value="SPD12497.1"/>
    <property type="molecule type" value="Genomic_DNA"/>
</dbReference>
<dbReference type="PROSITE" id="PS50948">
    <property type="entry name" value="PAN"/>
    <property type="match status" value="2"/>
</dbReference>
<organism evidence="18">
    <name type="scientific">Fagus sylvatica</name>
    <name type="common">Beechnut</name>
    <dbReference type="NCBI Taxonomy" id="28930"/>
    <lineage>
        <taxon>Eukaryota</taxon>
        <taxon>Viridiplantae</taxon>
        <taxon>Streptophyta</taxon>
        <taxon>Embryophyta</taxon>
        <taxon>Tracheophyta</taxon>
        <taxon>Spermatophyta</taxon>
        <taxon>Magnoliopsida</taxon>
        <taxon>eudicotyledons</taxon>
        <taxon>Gunneridae</taxon>
        <taxon>Pentapetalae</taxon>
        <taxon>rosids</taxon>
        <taxon>fabids</taxon>
        <taxon>Fagales</taxon>
        <taxon>Fagaceae</taxon>
        <taxon>Fagus</taxon>
    </lineage>
</organism>
<evidence type="ECO:0000256" key="2">
    <source>
        <dbReference type="ARBA" id="ARBA00022527"/>
    </source>
</evidence>
<comment type="caution">
    <text evidence="12">Lacks conserved residue(s) required for the propagation of feature annotation.</text>
</comment>
<dbReference type="FunFam" id="3.30.200.20:FF:001238">
    <property type="entry name" value="Os08g0179000 protein"/>
    <property type="match status" value="1"/>
</dbReference>
<evidence type="ECO:0000259" key="15">
    <source>
        <dbReference type="PROSITE" id="PS50026"/>
    </source>
</evidence>
<feature type="domain" description="Apple" evidence="17">
    <location>
        <begin position="270"/>
        <end position="366"/>
    </location>
</feature>
<gene>
    <name evidence="18" type="ORF">FSB_LOCUS40379</name>
</gene>